<dbReference type="Gene3D" id="1.10.357.10">
    <property type="entry name" value="Tetracycline Repressor, domain 2"/>
    <property type="match status" value="1"/>
</dbReference>
<dbReference type="EMBL" id="CP097218">
    <property type="protein sequence ID" value="UQN31714.1"/>
    <property type="molecule type" value="Genomic_DNA"/>
</dbReference>
<evidence type="ECO:0000313" key="7">
    <source>
        <dbReference type="EMBL" id="UQN31714.1"/>
    </source>
</evidence>
<evidence type="ECO:0000256" key="3">
    <source>
        <dbReference type="ARBA" id="ARBA00023163"/>
    </source>
</evidence>
<dbReference type="Pfam" id="PF00440">
    <property type="entry name" value="TetR_N"/>
    <property type="match status" value="1"/>
</dbReference>
<reference evidence="7" key="1">
    <citation type="submission" date="2022-05" db="EMBL/GenBank/DDBJ databases">
        <title>Genomic analysis of Brachybacterium sp. CBA3104.</title>
        <authorList>
            <person name="Roh S.W."/>
            <person name="Kim Y.B."/>
            <person name="Kim Y."/>
        </authorList>
    </citation>
    <scope>NUCLEOTIDE SEQUENCE</scope>
    <source>
        <strain evidence="7">CBA3104</strain>
    </source>
</reference>
<evidence type="ECO:0000256" key="2">
    <source>
        <dbReference type="ARBA" id="ARBA00023125"/>
    </source>
</evidence>
<organism evidence="7 8">
    <name type="scientific">Brachybacterium kimchii</name>
    <dbReference type="NCBI Taxonomy" id="2942909"/>
    <lineage>
        <taxon>Bacteria</taxon>
        <taxon>Bacillati</taxon>
        <taxon>Actinomycetota</taxon>
        <taxon>Actinomycetes</taxon>
        <taxon>Micrococcales</taxon>
        <taxon>Dermabacteraceae</taxon>
        <taxon>Brachybacterium</taxon>
    </lineage>
</organism>
<name>A0ABY4NDL8_9MICO</name>
<accession>A0ABY4NDL8</accession>
<keyword evidence="8" id="KW-1185">Reference proteome</keyword>
<sequence>MAGRRLPPDQRRAQIVQATIDAVAARGFAASSLEVIAARAGVSKALVAHYATSRDALMAEAARTALVQLRSQVAQGLDAEVDAAAFLRAAIRGAARLARTHERELAALEQIVAGLRDEDGGPVLGIADMEETFEGQEGVFARGQRDGVIRAGADLRTLALVYEGAVEAMVSHLRAHPEADADAFAEGVADVLLSGIAGRD</sequence>
<feature type="DNA-binding region" description="H-T-H motif" evidence="4">
    <location>
        <begin position="32"/>
        <end position="51"/>
    </location>
</feature>
<dbReference type="InterPro" id="IPR050109">
    <property type="entry name" value="HTH-type_TetR-like_transc_reg"/>
</dbReference>
<dbReference type="PROSITE" id="PS50977">
    <property type="entry name" value="HTH_TETR_2"/>
    <property type="match status" value="1"/>
</dbReference>
<dbReference type="PANTHER" id="PTHR30055">
    <property type="entry name" value="HTH-TYPE TRANSCRIPTIONAL REGULATOR RUTR"/>
    <property type="match status" value="1"/>
</dbReference>
<dbReference type="SUPFAM" id="SSF48498">
    <property type="entry name" value="Tetracyclin repressor-like, C-terminal domain"/>
    <property type="match status" value="1"/>
</dbReference>
<dbReference type="Gene3D" id="1.10.10.60">
    <property type="entry name" value="Homeodomain-like"/>
    <property type="match status" value="1"/>
</dbReference>
<dbReference type="PANTHER" id="PTHR30055:SF234">
    <property type="entry name" value="HTH-TYPE TRANSCRIPTIONAL REGULATOR BETI"/>
    <property type="match status" value="1"/>
</dbReference>
<dbReference type="SUPFAM" id="SSF46689">
    <property type="entry name" value="Homeodomain-like"/>
    <property type="match status" value="1"/>
</dbReference>
<keyword evidence="3" id="KW-0804">Transcription</keyword>
<evidence type="ECO:0000313" key="8">
    <source>
        <dbReference type="Proteomes" id="UP001055868"/>
    </source>
</evidence>
<keyword evidence="2 4" id="KW-0238">DNA-binding</keyword>
<keyword evidence="5" id="KW-0175">Coiled coil</keyword>
<dbReference type="InterPro" id="IPR009057">
    <property type="entry name" value="Homeodomain-like_sf"/>
</dbReference>
<evidence type="ECO:0000256" key="1">
    <source>
        <dbReference type="ARBA" id="ARBA00023015"/>
    </source>
</evidence>
<protein>
    <submittedName>
        <fullName evidence="7">TetR family transcriptional regulator</fullName>
    </submittedName>
</protein>
<dbReference type="Proteomes" id="UP001055868">
    <property type="component" value="Chromosome"/>
</dbReference>
<evidence type="ECO:0000256" key="4">
    <source>
        <dbReference type="PROSITE-ProRule" id="PRU00335"/>
    </source>
</evidence>
<evidence type="ECO:0000256" key="5">
    <source>
        <dbReference type="SAM" id="Coils"/>
    </source>
</evidence>
<dbReference type="InterPro" id="IPR001647">
    <property type="entry name" value="HTH_TetR"/>
</dbReference>
<proteinExistence type="predicted"/>
<feature type="domain" description="HTH tetR-type" evidence="6">
    <location>
        <begin position="9"/>
        <end position="69"/>
    </location>
</feature>
<keyword evidence="1" id="KW-0805">Transcription regulation</keyword>
<evidence type="ECO:0000259" key="6">
    <source>
        <dbReference type="PROSITE" id="PS50977"/>
    </source>
</evidence>
<feature type="coiled-coil region" evidence="5">
    <location>
        <begin position="91"/>
        <end position="118"/>
    </location>
</feature>
<dbReference type="RefSeq" id="WP_249481141.1">
    <property type="nucleotide sequence ID" value="NZ_CP097218.1"/>
</dbReference>
<gene>
    <name evidence="7" type="ORF">M4486_13170</name>
</gene>
<dbReference type="InterPro" id="IPR036271">
    <property type="entry name" value="Tet_transcr_reg_TetR-rel_C_sf"/>
</dbReference>